<dbReference type="AlphaFoldDB" id="A0A816NCH8"/>
<dbReference type="EMBL" id="HG994371">
    <property type="protein sequence ID" value="CAF2030822.1"/>
    <property type="molecule type" value="Genomic_DNA"/>
</dbReference>
<proteinExistence type="predicted"/>
<sequence length="54" mass="6216">MLVQSHFLKSDPNQSKHRESQRLSQGRSSREVCVTTVKCSPVLRYLRNVKSSVK</sequence>
<reference evidence="2" key="1">
    <citation type="submission" date="2021-01" db="EMBL/GenBank/DDBJ databases">
        <authorList>
            <consortium name="Genoscope - CEA"/>
            <person name="William W."/>
        </authorList>
    </citation>
    <scope>NUCLEOTIDE SEQUENCE</scope>
</reference>
<accession>A0A816NCH8</accession>
<feature type="region of interest" description="Disordered" evidence="1">
    <location>
        <begin position="1"/>
        <end position="30"/>
    </location>
</feature>
<evidence type="ECO:0000256" key="1">
    <source>
        <dbReference type="SAM" id="MobiDB-lite"/>
    </source>
</evidence>
<name>A0A816NCH8_BRANA</name>
<evidence type="ECO:0000313" key="2">
    <source>
        <dbReference type="EMBL" id="CAF2030822.1"/>
    </source>
</evidence>
<protein>
    <submittedName>
        <fullName evidence="2">(rape) hypothetical protein</fullName>
    </submittedName>
</protein>
<dbReference type="Proteomes" id="UP001295469">
    <property type="component" value="Chromosome C07"/>
</dbReference>
<gene>
    <name evidence="2" type="ORF">DARMORV10_C07P58390.1</name>
</gene>
<organism evidence="2">
    <name type="scientific">Brassica napus</name>
    <name type="common">Rape</name>
    <dbReference type="NCBI Taxonomy" id="3708"/>
    <lineage>
        <taxon>Eukaryota</taxon>
        <taxon>Viridiplantae</taxon>
        <taxon>Streptophyta</taxon>
        <taxon>Embryophyta</taxon>
        <taxon>Tracheophyta</taxon>
        <taxon>Spermatophyta</taxon>
        <taxon>Magnoliopsida</taxon>
        <taxon>eudicotyledons</taxon>
        <taxon>Gunneridae</taxon>
        <taxon>Pentapetalae</taxon>
        <taxon>rosids</taxon>
        <taxon>malvids</taxon>
        <taxon>Brassicales</taxon>
        <taxon>Brassicaceae</taxon>
        <taxon>Brassiceae</taxon>
        <taxon>Brassica</taxon>
    </lineage>
</organism>